<dbReference type="EMBL" id="BMSC01000015">
    <property type="protein sequence ID" value="GGU84195.1"/>
    <property type="molecule type" value="Genomic_DNA"/>
</dbReference>
<comment type="caution">
    <text evidence="2">The sequence shown here is derived from an EMBL/GenBank/DDBJ whole genome shotgun (WGS) entry which is preliminary data.</text>
</comment>
<evidence type="ECO:0000313" key="4">
    <source>
        <dbReference type="Proteomes" id="UP000660975"/>
    </source>
</evidence>
<organism evidence="2 4">
    <name type="scientific">Streptomyces gougerotii</name>
    <dbReference type="NCBI Taxonomy" id="53448"/>
    <lineage>
        <taxon>Bacteria</taxon>
        <taxon>Bacillati</taxon>
        <taxon>Actinomycetota</taxon>
        <taxon>Actinomycetes</taxon>
        <taxon>Kitasatosporales</taxon>
        <taxon>Streptomycetaceae</taxon>
        <taxon>Streptomyces</taxon>
        <taxon>Streptomyces diastaticus group</taxon>
    </lineage>
</organism>
<dbReference type="Gene3D" id="1.25.40.10">
    <property type="entry name" value="Tetratricopeptide repeat domain"/>
    <property type="match status" value="1"/>
</dbReference>
<keyword evidence="3" id="KW-1185">Reference proteome</keyword>
<dbReference type="AlphaFoldDB" id="A0A8H9HSV5"/>
<dbReference type="Proteomes" id="UP000480804">
    <property type="component" value="Unassembled WGS sequence"/>
</dbReference>
<reference evidence="2" key="1">
    <citation type="journal article" date="2014" name="Int. J. Syst. Evol. Microbiol.">
        <title>Complete genome sequence of Corynebacterium casei LMG S-19264T (=DSM 44701T), isolated from a smear-ripened cheese.</title>
        <authorList>
            <consortium name="US DOE Joint Genome Institute (JGI-PGF)"/>
            <person name="Walter F."/>
            <person name="Albersmeier A."/>
            <person name="Kalinowski J."/>
            <person name="Ruckert C."/>
        </authorList>
    </citation>
    <scope>NUCLEOTIDE SEQUENCE</scope>
    <source>
        <strain evidence="2">JCM 4136</strain>
    </source>
</reference>
<evidence type="ECO:0000313" key="2">
    <source>
        <dbReference type="EMBL" id="GGU84195.1"/>
    </source>
</evidence>
<evidence type="ECO:0008006" key="5">
    <source>
        <dbReference type="Google" id="ProtNLM"/>
    </source>
</evidence>
<sequence length="317" mass="35043">MPPPPPPFGRARKRAGNHLDPALGDAELIAARAALTQGRWTAVRELLATTGADWDLRGHRLTVLAGTPGAAAWGEEWRIAEPDSVDAAALIASATVVRALGDRRYYPEATAACHHAAVLAPEDPTPWLALLLLARRRGTEDEVVRLFDAVRVRHQDHHMAHHLMVARLAERHPEDGRDPLHEVYDFAAWSAEHASPDSPLAVLPVVAHAERYRVLAAAGSEPPDPAASGHWRSRRARQVLRTAFDWWLEWEQRLDRSRIRTDLNYLAHAKFCEGRPAEAAALFHRIGPHATRAPWAYPDRDPYAAFHAARSAALGTA</sequence>
<name>A0A8H9HSV5_9ACTN</name>
<dbReference type="InterPro" id="IPR011990">
    <property type="entry name" value="TPR-like_helical_dom_sf"/>
</dbReference>
<dbReference type="Proteomes" id="UP000660975">
    <property type="component" value="Unassembled WGS sequence"/>
</dbReference>
<reference evidence="1 3" key="2">
    <citation type="submission" date="2020-02" db="EMBL/GenBank/DDBJ databases">
        <title>Whole genome shotgun sequence of Streptomyces gougerotii NBRC 13043.</title>
        <authorList>
            <person name="Ichikawa N."/>
            <person name="Komaki H."/>
            <person name="Tamura T."/>
        </authorList>
    </citation>
    <scope>NUCLEOTIDE SEQUENCE [LARGE SCALE GENOMIC DNA]</scope>
    <source>
        <strain evidence="1 3">NBRC 13043</strain>
    </source>
</reference>
<protein>
    <recommendedName>
        <fullName evidence="5">DUF4034 domain-containing protein</fullName>
    </recommendedName>
</protein>
<reference evidence="2" key="3">
    <citation type="submission" date="2020-09" db="EMBL/GenBank/DDBJ databases">
        <authorList>
            <person name="Sun Q."/>
            <person name="Ohkuma M."/>
        </authorList>
    </citation>
    <scope>NUCLEOTIDE SEQUENCE</scope>
    <source>
        <strain evidence="2">JCM 4136</strain>
    </source>
</reference>
<dbReference type="RefSeq" id="WP_189400927.1">
    <property type="nucleotide sequence ID" value="NZ_BLLO01000011.1"/>
</dbReference>
<gene>
    <name evidence="2" type="ORF">GCM10010227_43040</name>
    <name evidence="1" type="ORF">Sgou_09100</name>
</gene>
<dbReference type="EMBL" id="BLLO01000011">
    <property type="protein sequence ID" value="GFH76240.1"/>
    <property type="molecule type" value="Genomic_DNA"/>
</dbReference>
<evidence type="ECO:0000313" key="1">
    <source>
        <dbReference type="EMBL" id="GFH76240.1"/>
    </source>
</evidence>
<evidence type="ECO:0000313" key="3">
    <source>
        <dbReference type="Proteomes" id="UP000480804"/>
    </source>
</evidence>
<accession>A0A8H9HSV5</accession>
<proteinExistence type="predicted"/>